<keyword evidence="2" id="KW-0812">Transmembrane</keyword>
<feature type="transmembrane region" description="Helical" evidence="2">
    <location>
        <begin position="250"/>
        <end position="273"/>
    </location>
</feature>
<name>A0AA38PNT4_9AGAR</name>
<protein>
    <submittedName>
        <fullName evidence="3">Uncharacterized protein</fullName>
    </submittedName>
</protein>
<dbReference type="InterPro" id="IPR011010">
    <property type="entry name" value="DNA_brk_join_enz"/>
</dbReference>
<dbReference type="GO" id="GO:0006310">
    <property type="term" value="P:DNA recombination"/>
    <property type="evidence" value="ECO:0007669"/>
    <property type="project" value="UniProtKB-KW"/>
</dbReference>
<keyword evidence="2" id="KW-1133">Transmembrane helix</keyword>
<dbReference type="PANTHER" id="PTHR34605">
    <property type="entry name" value="PHAGE_INTEGRASE DOMAIN-CONTAINING PROTEIN"/>
    <property type="match status" value="1"/>
</dbReference>
<reference evidence="3" key="1">
    <citation type="submission" date="2022-08" db="EMBL/GenBank/DDBJ databases">
        <authorList>
            <consortium name="DOE Joint Genome Institute"/>
            <person name="Min B."/>
            <person name="Riley R."/>
            <person name="Sierra-Patev S."/>
            <person name="Naranjo-Ortiz M."/>
            <person name="Looney B."/>
            <person name="Konkel Z."/>
            <person name="Slot J.C."/>
            <person name="Sakamoto Y."/>
            <person name="Steenwyk J.L."/>
            <person name="Rokas A."/>
            <person name="Carro J."/>
            <person name="Camarero S."/>
            <person name="Ferreira P."/>
            <person name="Molpeceres G."/>
            <person name="Ruiz-Duenas F.J."/>
            <person name="Serrano A."/>
            <person name="Henrissat B."/>
            <person name="Drula E."/>
            <person name="Hughes K.W."/>
            <person name="Mata J.L."/>
            <person name="Ishikawa N.K."/>
            <person name="Vargas-Isla R."/>
            <person name="Ushijima S."/>
            <person name="Smith C.A."/>
            <person name="Ahrendt S."/>
            <person name="Andreopoulos W."/>
            <person name="He G."/>
            <person name="Labutti K."/>
            <person name="Lipzen A."/>
            <person name="Ng V."/>
            <person name="Sandor L."/>
            <person name="Barry K."/>
            <person name="Martinez A.T."/>
            <person name="Xiao Y."/>
            <person name="Gibbons J.G."/>
            <person name="Terashima K."/>
            <person name="Hibbett D.S."/>
            <person name="Grigoriev I.V."/>
        </authorList>
    </citation>
    <scope>NUCLEOTIDE SEQUENCE</scope>
    <source>
        <strain evidence="3">TFB7829</strain>
    </source>
</reference>
<proteinExistence type="predicted"/>
<dbReference type="EMBL" id="MU803009">
    <property type="protein sequence ID" value="KAJ3978560.1"/>
    <property type="molecule type" value="Genomic_DNA"/>
</dbReference>
<sequence length="288" mass="31622">MPANKTLIVAFIGFHMGNVSGSCIKSWLSGLSAWHDMAGAPWPSSSRLIHFAQVSAKTAGAVHERARRNPITLAHMLALHVNLKFSLPFHCSIWAVACIAFWGCQHLGELIIPSKQGFDPKCHVSRSTTLKTSYNADNSRKALSFEIPWTKTTKELGATVIATAQHNSLTPFCPFIAIERHMDANMNIPEGYSLLAYLDDQGFPRNMVKSSFLGTCGKIWENANLGNVQGHSFHIGGAVELLLAGVKPEVVAALGGWTSLAFFTILATLRGYYPYLLTFLKLMISLRY</sequence>
<dbReference type="SUPFAM" id="SSF56349">
    <property type="entry name" value="DNA breaking-rejoining enzymes"/>
    <property type="match status" value="1"/>
</dbReference>
<accession>A0AA38PNT4</accession>
<dbReference type="AlphaFoldDB" id="A0AA38PNT4"/>
<dbReference type="Gene3D" id="1.10.443.10">
    <property type="entry name" value="Intergrase catalytic core"/>
    <property type="match status" value="1"/>
</dbReference>
<gene>
    <name evidence="3" type="ORF">F5890DRAFT_1560117</name>
</gene>
<evidence type="ECO:0000313" key="4">
    <source>
        <dbReference type="Proteomes" id="UP001163850"/>
    </source>
</evidence>
<keyword evidence="1" id="KW-0233">DNA recombination</keyword>
<dbReference type="PROSITE" id="PS51257">
    <property type="entry name" value="PROKAR_LIPOPROTEIN"/>
    <property type="match status" value="1"/>
</dbReference>
<evidence type="ECO:0000256" key="2">
    <source>
        <dbReference type="SAM" id="Phobius"/>
    </source>
</evidence>
<dbReference type="InterPro" id="IPR013762">
    <property type="entry name" value="Integrase-like_cat_sf"/>
</dbReference>
<dbReference type="Proteomes" id="UP001163850">
    <property type="component" value="Unassembled WGS sequence"/>
</dbReference>
<comment type="caution">
    <text evidence="3">The sequence shown here is derived from an EMBL/GenBank/DDBJ whole genome shotgun (WGS) entry which is preliminary data.</text>
</comment>
<keyword evidence="2" id="KW-0472">Membrane</keyword>
<dbReference type="InterPro" id="IPR052925">
    <property type="entry name" value="Phage_Integrase-like_Recomb"/>
</dbReference>
<dbReference type="GO" id="GO:0015074">
    <property type="term" value="P:DNA integration"/>
    <property type="evidence" value="ECO:0007669"/>
    <property type="project" value="InterPro"/>
</dbReference>
<dbReference type="PANTHER" id="PTHR34605:SF3">
    <property type="entry name" value="P CELL-TYPE AGGLUTINATION PROTEIN MAP4-LIKE-RELATED"/>
    <property type="match status" value="1"/>
</dbReference>
<organism evidence="3 4">
    <name type="scientific">Lentinula detonsa</name>
    <dbReference type="NCBI Taxonomy" id="2804962"/>
    <lineage>
        <taxon>Eukaryota</taxon>
        <taxon>Fungi</taxon>
        <taxon>Dikarya</taxon>
        <taxon>Basidiomycota</taxon>
        <taxon>Agaricomycotina</taxon>
        <taxon>Agaricomycetes</taxon>
        <taxon>Agaricomycetidae</taxon>
        <taxon>Agaricales</taxon>
        <taxon>Marasmiineae</taxon>
        <taxon>Omphalotaceae</taxon>
        <taxon>Lentinula</taxon>
    </lineage>
</organism>
<dbReference type="GO" id="GO:0003677">
    <property type="term" value="F:DNA binding"/>
    <property type="evidence" value="ECO:0007669"/>
    <property type="project" value="InterPro"/>
</dbReference>
<evidence type="ECO:0000256" key="1">
    <source>
        <dbReference type="ARBA" id="ARBA00023172"/>
    </source>
</evidence>
<evidence type="ECO:0000313" key="3">
    <source>
        <dbReference type="EMBL" id="KAJ3978560.1"/>
    </source>
</evidence>